<dbReference type="AlphaFoldDB" id="A0AAF0J9X4"/>
<protein>
    <recommendedName>
        <fullName evidence="4">RAD50-interacting protein 1</fullName>
    </recommendedName>
</protein>
<dbReference type="GO" id="GO:0006890">
    <property type="term" value="P:retrograde vesicle-mediated transport, Golgi to endoplasmic reticulum"/>
    <property type="evidence" value="ECO:0007669"/>
    <property type="project" value="InterPro"/>
</dbReference>
<reference evidence="2" key="1">
    <citation type="submission" date="2023-03" db="EMBL/GenBank/DDBJ databases">
        <title>Mating type loci evolution in Malassezia.</title>
        <authorList>
            <person name="Coelho M.A."/>
        </authorList>
    </citation>
    <scope>NUCLEOTIDE SEQUENCE</scope>
    <source>
        <strain evidence="2">CBS 11721</strain>
    </source>
</reference>
<evidence type="ECO:0000313" key="3">
    <source>
        <dbReference type="Proteomes" id="UP001219933"/>
    </source>
</evidence>
<dbReference type="PANTHER" id="PTHR13520">
    <property type="entry name" value="RAD50-INTERACTING PROTEIN 1 RINT-1"/>
    <property type="match status" value="1"/>
</dbReference>
<accession>A0AAF0J9X4</accession>
<dbReference type="GO" id="GO:0070939">
    <property type="term" value="C:Dsl1/NZR complex"/>
    <property type="evidence" value="ECO:0007669"/>
    <property type="project" value="InterPro"/>
</dbReference>
<dbReference type="EMBL" id="CP119877">
    <property type="protein sequence ID" value="WFD33751.1"/>
    <property type="molecule type" value="Genomic_DNA"/>
</dbReference>
<dbReference type="Pfam" id="PF04437">
    <property type="entry name" value="RINT1_TIP1"/>
    <property type="match status" value="1"/>
</dbReference>
<organism evidence="2 3">
    <name type="scientific">Malassezia cuniculi</name>
    <dbReference type="NCBI Taxonomy" id="948313"/>
    <lineage>
        <taxon>Eukaryota</taxon>
        <taxon>Fungi</taxon>
        <taxon>Dikarya</taxon>
        <taxon>Basidiomycota</taxon>
        <taxon>Ustilaginomycotina</taxon>
        <taxon>Malasseziomycetes</taxon>
        <taxon>Malasseziales</taxon>
        <taxon>Malasseziaceae</taxon>
        <taxon>Malassezia</taxon>
    </lineage>
</organism>
<dbReference type="InterPro" id="IPR007528">
    <property type="entry name" value="RINT1_Tip20"/>
</dbReference>
<proteinExistence type="predicted"/>
<dbReference type="GO" id="GO:0060628">
    <property type="term" value="P:regulation of ER to Golgi vesicle-mediated transport"/>
    <property type="evidence" value="ECO:0007669"/>
    <property type="project" value="TreeGrafter"/>
</dbReference>
<dbReference type="PANTHER" id="PTHR13520:SF0">
    <property type="entry name" value="RAD50-INTERACTING PROTEIN 1"/>
    <property type="match status" value="1"/>
</dbReference>
<sequence length="852" mass="94031">MATSLGHAPGELEAKPSLMHQYLQPPPYETVHALATIDTDLRLLPTVRSGATDLDEALTHIRGRGEKALTELHEAENALRTAIVDANDGFVPEDADIAEVIDIYGASLRPPHRASRAPVDAGVVELRIAKHCTELLARAEKATEGTQTDIDSALQALSRLAAVADDAGQHALIGDSMWQKTQAILSTKRDDYYSALVTRYSDALRTALSGAAWPPPELQNPEHRAGSSGTFTLLTDDIKSAWSDLCSLQFAAASLGLTSPPSAVHHVTPLAEQVAVKAAPGSADYAPLFAVSILIEPILLRFRFHFDSDRSTNRLDKPEWFLSNILALIQLNNYLFQAAPDMWSEGGDVYELTRFRAGRPRRHCNVDAPAELLHALLTPLRLKLSASMELLSSQPALLAHTIFQCLAFDNDLRSAYGPAADAIRLADDMLSNDSLFQRWLDGEREFATRRFEDVVEAPGAWSLVQAETLTEEGEAEHDDIDTGGKVTTKAAATLITILVSVTERYQPLESLEQRSAFIIRVQHPLLFEFYDRLARHLDAYENMSSAFSRALPGEITSLSSGSGADAVRGVNGIRRVVKAYISASYVHQQLVEWSELSFFLHMADEIHALPRGAPLRRLMYPSKDTDIDSSNLVAILHKGLQKGASAVRPRGRSNSPAAASRELELDEPISVWERFISRYADICARCKRGIERLVVSEVLDLLKPYFFRPWDSTAEPDNAENDDEPKTPITHDSPCKELVPALARLSSLLTELVQTMPPTLLLPIYRHISASLSSAIVDRVMLPDARVPQKFAPDQAKQFSVDVHNGWLHVVRELERHPRIVARRKKNEPTGLGRRPEAQWKTLVEAASSIAV</sequence>
<evidence type="ECO:0000313" key="2">
    <source>
        <dbReference type="EMBL" id="WFD33751.1"/>
    </source>
</evidence>
<keyword evidence="3" id="KW-1185">Reference proteome</keyword>
<dbReference type="PROSITE" id="PS51386">
    <property type="entry name" value="RINT1_TIP20"/>
    <property type="match status" value="1"/>
</dbReference>
<feature type="region of interest" description="Disordered" evidence="1">
    <location>
        <begin position="713"/>
        <end position="733"/>
    </location>
</feature>
<dbReference type="Proteomes" id="UP001219933">
    <property type="component" value="Chromosome 1"/>
</dbReference>
<gene>
    <name evidence="2" type="ORF">MCUN1_000566</name>
</gene>
<evidence type="ECO:0000256" key="1">
    <source>
        <dbReference type="SAM" id="MobiDB-lite"/>
    </source>
</evidence>
<evidence type="ECO:0008006" key="4">
    <source>
        <dbReference type="Google" id="ProtNLM"/>
    </source>
</evidence>
<dbReference type="GO" id="GO:0006888">
    <property type="term" value="P:endoplasmic reticulum to Golgi vesicle-mediated transport"/>
    <property type="evidence" value="ECO:0007669"/>
    <property type="project" value="InterPro"/>
</dbReference>
<name>A0AAF0J9X4_9BASI</name>